<evidence type="ECO:0008006" key="7">
    <source>
        <dbReference type="Google" id="ProtNLM"/>
    </source>
</evidence>
<dbReference type="InterPro" id="IPR037185">
    <property type="entry name" value="EmrE-like"/>
</dbReference>
<evidence type="ECO:0000256" key="3">
    <source>
        <dbReference type="SAM" id="MobiDB-lite"/>
    </source>
</evidence>
<dbReference type="Gene3D" id="1.20.1250.20">
    <property type="entry name" value="MFS general substrate transporter like domains"/>
    <property type="match status" value="1"/>
</dbReference>
<comment type="subcellular location">
    <subcellularLocation>
        <location evidence="1">Endoplasmic reticulum membrane</location>
        <topology evidence="1">Multi-pass membrane protein</topology>
    </subcellularLocation>
</comment>
<feature type="transmembrane region" description="Helical" evidence="4">
    <location>
        <begin position="597"/>
        <end position="616"/>
    </location>
</feature>
<dbReference type="FunFam" id="1.20.1250.20:FF:000106">
    <property type="entry name" value="MFS transporter, putative"/>
    <property type="match status" value="1"/>
</dbReference>
<evidence type="ECO:0000313" key="6">
    <source>
        <dbReference type="Proteomes" id="UP000813423"/>
    </source>
</evidence>
<dbReference type="PANTHER" id="PTHR19346">
    <property type="entry name" value="SUGAR PHOSPHATE TRANSPORTER DOMAIN-CONTAINING PROTEIN"/>
    <property type="match status" value="1"/>
</dbReference>
<protein>
    <recommendedName>
        <fullName evidence="7">MFS transporter</fullName>
    </recommendedName>
</protein>
<feature type="transmembrane region" description="Helical" evidence="4">
    <location>
        <begin position="244"/>
        <end position="265"/>
    </location>
</feature>
<organism evidence="5 6">
    <name type="scientific">Aspergillus fumigatus</name>
    <name type="common">Neosartorya fumigata</name>
    <dbReference type="NCBI Taxonomy" id="746128"/>
    <lineage>
        <taxon>Eukaryota</taxon>
        <taxon>Fungi</taxon>
        <taxon>Dikarya</taxon>
        <taxon>Ascomycota</taxon>
        <taxon>Pezizomycotina</taxon>
        <taxon>Eurotiomycetes</taxon>
        <taxon>Eurotiomycetidae</taxon>
        <taxon>Eurotiales</taxon>
        <taxon>Aspergillaceae</taxon>
        <taxon>Aspergillus</taxon>
        <taxon>Aspergillus subgen. Fumigati</taxon>
    </lineage>
</organism>
<feature type="transmembrane region" description="Helical" evidence="4">
    <location>
        <begin position="720"/>
        <end position="737"/>
    </location>
</feature>
<feature type="transmembrane region" description="Helical" evidence="4">
    <location>
        <begin position="798"/>
        <end position="817"/>
    </location>
</feature>
<dbReference type="InterPro" id="IPR031581">
    <property type="entry name" value="Csg2"/>
</dbReference>
<dbReference type="InterPro" id="IPR026505">
    <property type="entry name" value="Solute_c_fam_35_mem_F3/F4"/>
</dbReference>
<dbReference type="SUPFAM" id="SSF103473">
    <property type="entry name" value="MFS general substrate transporter"/>
    <property type="match status" value="1"/>
</dbReference>
<dbReference type="Proteomes" id="UP000813423">
    <property type="component" value="Unassembled WGS sequence"/>
</dbReference>
<feature type="transmembrane region" description="Helical" evidence="4">
    <location>
        <begin position="392"/>
        <end position="413"/>
    </location>
</feature>
<accession>A0A9P8NL36</accession>
<feature type="transmembrane region" description="Helical" evidence="4">
    <location>
        <begin position="662"/>
        <end position="683"/>
    </location>
</feature>
<dbReference type="GO" id="GO:0005789">
    <property type="term" value="C:endoplasmic reticulum membrane"/>
    <property type="evidence" value="ECO:0007669"/>
    <property type="project" value="InterPro"/>
</dbReference>
<feature type="region of interest" description="Disordered" evidence="3">
    <location>
        <begin position="1"/>
        <end position="25"/>
    </location>
</feature>
<comment type="caution">
    <text evidence="5">The sequence shown here is derived from an EMBL/GenBank/DDBJ whole genome shotgun (WGS) entry which is preliminary data.</text>
</comment>
<feature type="transmembrane region" description="Helical" evidence="4">
    <location>
        <begin position="761"/>
        <end position="777"/>
    </location>
</feature>
<feature type="transmembrane region" description="Helical" evidence="4">
    <location>
        <begin position="419"/>
        <end position="437"/>
    </location>
</feature>
<feature type="transmembrane region" description="Helical" evidence="4">
    <location>
        <begin position="890"/>
        <end position="913"/>
    </location>
</feature>
<evidence type="ECO:0000256" key="4">
    <source>
        <dbReference type="SAM" id="Phobius"/>
    </source>
</evidence>
<dbReference type="GO" id="GO:0030234">
    <property type="term" value="F:enzyme regulator activity"/>
    <property type="evidence" value="ECO:0007669"/>
    <property type="project" value="InterPro"/>
</dbReference>
<feature type="transmembrane region" description="Helical" evidence="4">
    <location>
        <begin position="357"/>
        <end position="380"/>
    </location>
</feature>
<keyword evidence="4" id="KW-0812">Transmembrane</keyword>
<gene>
    <name evidence="5" type="ORF">KXV57_004500</name>
</gene>
<name>A0A9P8NL36_ASPFM</name>
<dbReference type="InterPro" id="IPR036259">
    <property type="entry name" value="MFS_trans_sf"/>
</dbReference>
<keyword evidence="4" id="KW-0472">Membrane</keyword>
<keyword evidence="2" id="KW-0256">Endoplasmic reticulum</keyword>
<feature type="transmembrane region" description="Helical" evidence="4">
    <location>
        <begin position="837"/>
        <end position="858"/>
    </location>
</feature>
<feature type="transmembrane region" description="Helical" evidence="4">
    <location>
        <begin position="865"/>
        <end position="884"/>
    </location>
</feature>
<proteinExistence type="predicted"/>
<evidence type="ECO:0000313" key="5">
    <source>
        <dbReference type="EMBL" id="KAH1907334.1"/>
    </source>
</evidence>
<dbReference type="Pfam" id="PF16965">
    <property type="entry name" value="CSG2"/>
    <property type="match status" value="1"/>
</dbReference>
<dbReference type="Pfam" id="PF07690">
    <property type="entry name" value="MFS_1"/>
    <property type="match status" value="1"/>
</dbReference>
<feature type="transmembrane region" description="Helical" evidence="4">
    <location>
        <begin position="695"/>
        <end position="713"/>
    </location>
</feature>
<dbReference type="PANTHER" id="PTHR19346:SF4">
    <property type="entry name" value="SUGAR PHOSPHATE TRANSPORTER DOMAIN-CONTAINING PROTEIN"/>
    <property type="match status" value="1"/>
</dbReference>
<dbReference type="GO" id="GO:0006874">
    <property type="term" value="P:intracellular calcium ion homeostasis"/>
    <property type="evidence" value="ECO:0007669"/>
    <property type="project" value="InterPro"/>
</dbReference>
<evidence type="ECO:0000256" key="2">
    <source>
        <dbReference type="ARBA" id="ARBA00022824"/>
    </source>
</evidence>
<dbReference type="EMBL" id="JAIBSC010000029">
    <property type="protein sequence ID" value="KAH1907334.1"/>
    <property type="molecule type" value="Genomic_DNA"/>
</dbReference>
<sequence length="935" mass="105952">MSLVIARSAKKETSEPISPTDSDLEKTPISAARVLSCTEKSDLGDISDRRRFFFQRFKDDDPNAIATQPSVFDDPELAEEYRPRPDWENIHRFDPSARWSWAEENQIVRKIDLRITLLACVMLMALELDRSNIQQANADNFLTDLHLTRDDYNLGNTIHRLCYLLAEVPAQVMAKWLGADRWVPFQMTSWSIIALCQFWLSGRTSFLCTRALLGLLSGGFVPTMILYLSYYFKHHELSIRLGFWYTAASFADILAGFLAFGILHLRGVGGHAGWRWLFLIEGLLTLTLGFSAFILMPPSPTQTANWARGKKGWFTEREEVIMVNRIIREDPSKGTMHNRQPLTLKLIWQSFKDYDIWPLYIIGLLFLIPSTTISQYFTLLLKDFGFSTFNTILLSIPCNALGAVTRIALVYGAEAFESIAYMGILAQLWMLPMLLYINAVDFTQTNKWVAWTVLTLILSFPNPHALHAGWNSRNSNSVRTRTIAAALYNMSSQTSQIIGSNIYHDLDGRPHQPLLQDERRRLSNTDFGHGNAEHRPMLHHSRRPTIRSPEYSAELATRQKYMIASGFLLLSLASFVVQTETAVYIQHELHWDKPYCMLYLTHGSWCLLWPVQLLILRIQKRKLSWEAFWRRHVYLLRTTAQMVESRDLHLTSRDLHRSPIPYMLRTTAFVTVALTIAGGSWYVAVNLTTASDLTAIYNCSAFFAYAFSIPLLNDKLRFDKVFSVVVAIVGVLVVAYGDRSESKQTPDGTVGKTKQDAENRLWGNIIIGVGSVLYGLYEVLYKRYACPPEGTSAGRSMIFANTFGSLIGCFTLLVLWIPLPILHMLGWEEFRVPTGEAAWMLLISVAANATFSGCFLVLISLTSPVLSSVAALLTIFLVAIVDWLRTGQALSAASIVGGLLIIVAFFLLSWSTYREMNEEKRKSLEAEEMESECDD</sequence>
<dbReference type="SUPFAM" id="SSF103481">
    <property type="entry name" value="Multidrug resistance efflux transporter EmrE"/>
    <property type="match status" value="2"/>
</dbReference>
<feature type="transmembrane region" description="Helical" evidence="4">
    <location>
        <begin position="212"/>
        <end position="232"/>
    </location>
</feature>
<feature type="transmembrane region" description="Helical" evidence="4">
    <location>
        <begin position="277"/>
        <end position="296"/>
    </location>
</feature>
<reference evidence="5" key="1">
    <citation type="submission" date="2021-08" db="EMBL/GenBank/DDBJ databases">
        <title>Global Aspergillus fumigatus from environmental and clinical sources.</title>
        <authorList>
            <person name="Barber A."/>
            <person name="Sae-Ong T."/>
        </authorList>
    </citation>
    <scope>NUCLEOTIDE SEQUENCE</scope>
    <source>
        <strain evidence="5">NRZ-2016-071</strain>
    </source>
</reference>
<dbReference type="InterPro" id="IPR011701">
    <property type="entry name" value="MFS"/>
</dbReference>
<evidence type="ECO:0000256" key="1">
    <source>
        <dbReference type="ARBA" id="ARBA00004477"/>
    </source>
</evidence>
<dbReference type="AlphaFoldDB" id="A0A9P8NL36"/>
<dbReference type="GO" id="GO:0022857">
    <property type="term" value="F:transmembrane transporter activity"/>
    <property type="evidence" value="ECO:0007669"/>
    <property type="project" value="InterPro"/>
</dbReference>
<feature type="transmembrane region" description="Helical" evidence="4">
    <location>
        <begin position="561"/>
        <end position="585"/>
    </location>
</feature>
<keyword evidence="4" id="KW-1133">Transmembrane helix</keyword>